<accession>K3ZG03</accession>
<dbReference type="OMA" id="SHCWPGE"/>
<dbReference type="InParanoid" id="K3ZG03"/>
<organism evidence="2 3">
    <name type="scientific">Setaria italica</name>
    <name type="common">Foxtail millet</name>
    <name type="synonym">Panicum italicum</name>
    <dbReference type="NCBI Taxonomy" id="4555"/>
    <lineage>
        <taxon>Eukaryota</taxon>
        <taxon>Viridiplantae</taxon>
        <taxon>Streptophyta</taxon>
        <taxon>Embryophyta</taxon>
        <taxon>Tracheophyta</taxon>
        <taxon>Spermatophyta</taxon>
        <taxon>Magnoliopsida</taxon>
        <taxon>Liliopsida</taxon>
        <taxon>Poales</taxon>
        <taxon>Poaceae</taxon>
        <taxon>PACMAD clade</taxon>
        <taxon>Panicoideae</taxon>
        <taxon>Panicodae</taxon>
        <taxon>Paniceae</taxon>
        <taxon>Cenchrinae</taxon>
        <taxon>Setaria</taxon>
    </lineage>
</organism>
<reference evidence="2" key="2">
    <citation type="submission" date="2018-08" db="UniProtKB">
        <authorList>
            <consortium name="EnsemblPlants"/>
        </authorList>
    </citation>
    <scope>IDENTIFICATION</scope>
    <source>
        <strain evidence="2">Yugu1</strain>
    </source>
</reference>
<name>K3ZG03_SETIT</name>
<dbReference type="Pfam" id="PF23622">
    <property type="entry name" value="LRR_At1g61320_AtMIF1"/>
    <property type="match status" value="1"/>
</dbReference>
<evidence type="ECO:0000259" key="1">
    <source>
        <dbReference type="Pfam" id="PF23622"/>
    </source>
</evidence>
<dbReference type="HOGENOM" id="CLU_1698523_0_0_1"/>
<protein>
    <recommendedName>
        <fullName evidence="1">At1g61320/AtMIF1 LRR domain-containing protein</fullName>
    </recommendedName>
</protein>
<dbReference type="STRING" id="4555.K3ZG03"/>
<dbReference type="eggNOG" id="ENOG502RRQ4">
    <property type="taxonomic scope" value="Eukaryota"/>
</dbReference>
<dbReference type="Gramene" id="KQL17217">
    <property type="protein sequence ID" value="KQL17217"/>
    <property type="gene ID" value="SETIT_025505mg"/>
</dbReference>
<dbReference type="PANTHER" id="PTHR34145">
    <property type="entry name" value="OS02G0105600 PROTEIN"/>
    <property type="match status" value="1"/>
</dbReference>
<dbReference type="InterPro" id="IPR055357">
    <property type="entry name" value="LRR_At1g61320_AtMIF1"/>
</dbReference>
<keyword evidence="3" id="KW-1185">Reference proteome</keyword>
<dbReference type="InterPro" id="IPR053772">
    <property type="entry name" value="At1g61320/At1g61330-like"/>
</dbReference>
<sequence length="155" mass="17773">MTRPTFMFVNLRHLTCEITIFTNSPNTHTGILQLAHCLDCAPQLETLKLHMQYHVMGSHCWPGEGILPMRRLDHLKTVYTSGFRCYRPQVKLLHGSLENSAALEHVTIEPTVTLYVDSIANIGVPEDKICEWAHRASERFGKAITVVKAHRRRWL</sequence>
<dbReference type="EMBL" id="AGNK02002123">
    <property type="status" value="NOT_ANNOTATED_CDS"/>
    <property type="molecule type" value="Genomic_DNA"/>
</dbReference>
<reference evidence="3" key="1">
    <citation type="journal article" date="2012" name="Nat. Biotechnol.">
        <title>Reference genome sequence of the model plant Setaria.</title>
        <authorList>
            <person name="Bennetzen J.L."/>
            <person name="Schmutz J."/>
            <person name="Wang H."/>
            <person name="Percifield R."/>
            <person name="Hawkins J."/>
            <person name="Pontaroli A.C."/>
            <person name="Estep M."/>
            <person name="Feng L."/>
            <person name="Vaughn J.N."/>
            <person name="Grimwood J."/>
            <person name="Jenkins J."/>
            <person name="Barry K."/>
            <person name="Lindquist E."/>
            <person name="Hellsten U."/>
            <person name="Deshpande S."/>
            <person name="Wang X."/>
            <person name="Wu X."/>
            <person name="Mitros T."/>
            <person name="Triplett J."/>
            <person name="Yang X."/>
            <person name="Ye C.Y."/>
            <person name="Mauro-Herrera M."/>
            <person name="Wang L."/>
            <person name="Li P."/>
            <person name="Sharma M."/>
            <person name="Sharma R."/>
            <person name="Ronald P.C."/>
            <person name="Panaud O."/>
            <person name="Kellogg E.A."/>
            <person name="Brutnell T.P."/>
            <person name="Doust A.N."/>
            <person name="Tuskan G.A."/>
            <person name="Rokhsar D."/>
            <person name="Devos K.M."/>
        </authorList>
    </citation>
    <scope>NUCLEOTIDE SEQUENCE [LARGE SCALE GENOMIC DNA]</scope>
    <source>
        <strain evidence="3">cv. Yugu1</strain>
    </source>
</reference>
<dbReference type="EnsemblPlants" id="KQL17217">
    <property type="protein sequence ID" value="KQL17217"/>
    <property type="gene ID" value="SETIT_025505mg"/>
</dbReference>
<dbReference type="PANTHER" id="PTHR34145:SF46">
    <property type="entry name" value="OS06G0716467 PROTEIN"/>
    <property type="match status" value="1"/>
</dbReference>
<evidence type="ECO:0000313" key="2">
    <source>
        <dbReference type="EnsemblPlants" id="KQL17217"/>
    </source>
</evidence>
<evidence type="ECO:0000313" key="3">
    <source>
        <dbReference type="Proteomes" id="UP000004995"/>
    </source>
</evidence>
<dbReference type="AlphaFoldDB" id="K3ZG03"/>
<dbReference type="Proteomes" id="UP000004995">
    <property type="component" value="Unassembled WGS sequence"/>
</dbReference>
<proteinExistence type="predicted"/>
<feature type="domain" description="At1g61320/AtMIF1 LRR" evidence="1">
    <location>
        <begin position="8"/>
        <end position="117"/>
    </location>
</feature>